<dbReference type="Pfam" id="PF21683">
    <property type="entry name" value="GpP-like_1st"/>
    <property type="match status" value="1"/>
</dbReference>
<evidence type="ECO:0000259" key="1">
    <source>
        <dbReference type="Pfam" id="PF21683"/>
    </source>
</evidence>
<feature type="domain" description="Baseplate hub protein gp44/GpP-like second" evidence="3">
    <location>
        <begin position="96"/>
        <end position="176"/>
    </location>
</feature>
<feature type="domain" description="Baseplate hub protein gp44/GpP-like C-terminal" evidence="2">
    <location>
        <begin position="257"/>
        <end position="338"/>
    </location>
</feature>
<dbReference type="Gene3D" id="2.30.300.10">
    <property type="entry name" value="Baseplate protein-like domain - beta roll fold"/>
    <property type="match status" value="1"/>
</dbReference>
<dbReference type="InterPro" id="IPR053981">
    <property type="entry name" value="Gp44/GpP-like_2nd"/>
</dbReference>
<dbReference type="EMBL" id="CP038626">
    <property type="protein sequence ID" value="QBY46984.1"/>
    <property type="molecule type" value="Genomic_DNA"/>
</dbReference>
<dbReference type="Pfam" id="PF22255">
    <property type="entry name" value="Gp44-like_2nd"/>
    <property type="match status" value="1"/>
</dbReference>
<dbReference type="PIRSF" id="PIRSF004440">
    <property type="entry name" value="GpP"/>
    <property type="match status" value="1"/>
</dbReference>
<keyword evidence="4" id="KW-0614">Plasmid</keyword>
<dbReference type="RefSeq" id="WP_135679302.1">
    <property type="nucleotide sequence ID" value="NZ_CP038626.1"/>
</dbReference>
<geneLocation type="plasmid" evidence="5">
    <name>parsfin14</name>
</geneLocation>
<dbReference type="InterPro" id="IPR023399">
    <property type="entry name" value="Baseplate-like_2-layer_sand"/>
</dbReference>
<evidence type="ECO:0000313" key="4">
    <source>
        <dbReference type="EMBL" id="QBY46984.1"/>
    </source>
</evidence>
<organism evidence="4 5">
    <name type="scientific">Arsenophonus nasoniae</name>
    <name type="common">son-killer infecting Nasonia vitripennis</name>
    <dbReference type="NCBI Taxonomy" id="638"/>
    <lineage>
        <taxon>Bacteria</taxon>
        <taxon>Pseudomonadati</taxon>
        <taxon>Pseudomonadota</taxon>
        <taxon>Gammaproteobacteria</taxon>
        <taxon>Enterobacterales</taxon>
        <taxon>Morganellaceae</taxon>
        <taxon>Arsenophonus</taxon>
    </lineage>
</organism>
<accession>A0A4P7L9N0</accession>
<dbReference type="Proteomes" id="UP000295134">
    <property type="component" value="Plasmid pArsFIN14"/>
</dbReference>
<evidence type="ECO:0000259" key="3">
    <source>
        <dbReference type="Pfam" id="PF22255"/>
    </source>
</evidence>
<sequence length="354" mass="39379">MTDYVILRVNGREWSGWTRVQVSAGIERLSRDFNVEITRQWPSSSENTSLQPRIKKGELVEVLIGEEKVLTGWVEATPIRYDAKNIQVGISGRSKTADLIDCVAPSTEFTGKTLVQIATQLAKPFEIKVIDKGAPSNPLQPLQADPCETVHQVLNKALGSQQALAWDDDEGNLLIGTVGNDKATTALVLGENILSCDTEQSIRDRFSEYQVSGQRASDDDDFGEATLTAIRARAKDSKITRYRPQHIQQSGNATISSCRARSEFEAKQRAARTEETTYTVQGWRQGDGKLWKPNQRVIVFDPVLGFNNRELVIAEVVYTQDENGTLCELRVAPEAAYIPPLGELKEPNNDDESW</sequence>
<dbReference type="Gene3D" id="3.55.50.10">
    <property type="entry name" value="Baseplate protein-like domains"/>
    <property type="match status" value="1"/>
</dbReference>
<protein>
    <recommendedName>
        <fullName evidence="6">Phage tail protein</fullName>
    </recommendedName>
</protein>
<dbReference type="KEGG" id="ans:ArsFIN_55950"/>
<evidence type="ECO:0000313" key="5">
    <source>
        <dbReference type="Proteomes" id="UP000295134"/>
    </source>
</evidence>
<feature type="domain" description="Baseplate hub protein gp44-like N-terminal" evidence="1">
    <location>
        <begin position="5"/>
        <end position="94"/>
    </location>
</feature>
<gene>
    <name evidence="4" type="ORF">ArsFIN_55950</name>
</gene>
<dbReference type="InterPro" id="IPR026276">
    <property type="entry name" value="Baseplate_GpP"/>
</dbReference>
<dbReference type="SUPFAM" id="SSF69279">
    <property type="entry name" value="Phage tail proteins"/>
    <property type="match status" value="2"/>
</dbReference>
<dbReference type="GeneID" id="39751608"/>
<proteinExistence type="predicted"/>
<name>A0A4P7L9N0_9GAMM</name>
<reference evidence="4 5" key="1">
    <citation type="submission" date="2019-03" db="EMBL/GenBank/DDBJ databases">
        <title>Long-read sequencing reveals hyperdense prophage content in a complex bacterial symbiont genome.</title>
        <authorList>
            <person name="Frost C.L."/>
            <person name="Siozios S."/>
            <person name="Nadal-Jimenez P."/>
            <person name="Brockhurst M.A."/>
            <person name="King K.C."/>
            <person name="Darby A.C."/>
            <person name="Hurst G.D.D."/>
        </authorList>
    </citation>
    <scope>NUCLEOTIDE SEQUENCE [LARGE SCALE GENOMIC DNA]</scope>
    <source>
        <strain evidence="4 5">FIN</strain>
        <plasmid evidence="5">parsfin14</plasmid>
    </source>
</reference>
<dbReference type="Gene3D" id="3.30.1920.10">
    <property type="entry name" value="Baseplate protein-like domains - 2 layer sandwich fold"/>
    <property type="match status" value="1"/>
</dbReference>
<dbReference type="Pfam" id="PF21929">
    <property type="entry name" value="GpP_4th"/>
    <property type="match status" value="1"/>
</dbReference>
<dbReference type="AlphaFoldDB" id="A0A4P7L9N0"/>
<evidence type="ECO:0008006" key="6">
    <source>
        <dbReference type="Google" id="ProtNLM"/>
    </source>
</evidence>
<evidence type="ECO:0000259" key="2">
    <source>
        <dbReference type="Pfam" id="PF21929"/>
    </source>
</evidence>
<dbReference type="InterPro" id="IPR049354">
    <property type="entry name" value="GpP-like_N"/>
</dbReference>
<dbReference type="InterPro" id="IPR053982">
    <property type="entry name" value="Gp44/GpP-like_C"/>
</dbReference>